<gene>
    <name evidence="2" type="ORF">FGIG_09773</name>
</gene>
<dbReference type="AlphaFoldDB" id="A0A504YQQ3"/>
<keyword evidence="3" id="KW-1185">Reference proteome</keyword>
<accession>A0A504YQQ3</accession>
<keyword evidence="1" id="KW-0472">Membrane</keyword>
<proteinExistence type="predicted"/>
<reference evidence="2 3" key="1">
    <citation type="submission" date="2019-04" db="EMBL/GenBank/DDBJ databases">
        <title>Annotation for the trematode Fasciola gigantica.</title>
        <authorList>
            <person name="Choi Y.-J."/>
        </authorList>
    </citation>
    <scope>NUCLEOTIDE SEQUENCE [LARGE SCALE GENOMIC DNA]</scope>
    <source>
        <strain evidence="2">Uganda_cow_1</strain>
    </source>
</reference>
<name>A0A504YQQ3_FASGI</name>
<keyword evidence="1" id="KW-1133">Transmembrane helix</keyword>
<evidence type="ECO:0000256" key="1">
    <source>
        <dbReference type="SAM" id="Phobius"/>
    </source>
</evidence>
<protein>
    <submittedName>
        <fullName evidence="2">Uncharacterized protein</fullName>
    </submittedName>
</protein>
<evidence type="ECO:0000313" key="2">
    <source>
        <dbReference type="EMBL" id="TPP64462.1"/>
    </source>
</evidence>
<evidence type="ECO:0000313" key="3">
    <source>
        <dbReference type="Proteomes" id="UP000316759"/>
    </source>
</evidence>
<comment type="caution">
    <text evidence="2">The sequence shown here is derived from an EMBL/GenBank/DDBJ whole genome shotgun (WGS) entry which is preliminary data.</text>
</comment>
<organism evidence="2 3">
    <name type="scientific">Fasciola gigantica</name>
    <name type="common">Giant liver fluke</name>
    <dbReference type="NCBI Taxonomy" id="46835"/>
    <lineage>
        <taxon>Eukaryota</taxon>
        <taxon>Metazoa</taxon>
        <taxon>Spiralia</taxon>
        <taxon>Lophotrochozoa</taxon>
        <taxon>Platyhelminthes</taxon>
        <taxon>Trematoda</taxon>
        <taxon>Digenea</taxon>
        <taxon>Plagiorchiida</taxon>
        <taxon>Echinostomata</taxon>
        <taxon>Echinostomatoidea</taxon>
        <taxon>Fasciolidae</taxon>
        <taxon>Fasciola</taxon>
    </lineage>
</organism>
<dbReference type="EMBL" id="SUNJ01004405">
    <property type="protein sequence ID" value="TPP64462.1"/>
    <property type="molecule type" value="Genomic_DNA"/>
</dbReference>
<dbReference type="OrthoDB" id="6311749at2759"/>
<feature type="transmembrane region" description="Helical" evidence="1">
    <location>
        <begin position="21"/>
        <end position="42"/>
    </location>
</feature>
<dbReference type="Proteomes" id="UP000316759">
    <property type="component" value="Unassembled WGS sequence"/>
</dbReference>
<keyword evidence="1" id="KW-0812">Transmembrane</keyword>
<sequence>DRDRTFRVPLGRHKSSDHECASEYVLVSISLLIAVLLNAYLINAAVYSPFSMESEPAEYEYPEPAAYWNWRRPVHARVGPSATTEGRVDKKSFLLDSRLG</sequence>
<feature type="non-terminal residue" evidence="2">
    <location>
        <position position="1"/>
    </location>
</feature>